<protein>
    <recommendedName>
        <fullName evidence="8">Fluoride-specific ion channel FluC</fullName>
    </recommendedName>
</protein>
<keyword evidence="3 8" id="KW-0812">Transmembrane</keyword>
<evidence type="ECO:0000256" key="5">
    <source>
        <dbReference type="ARBA" id="ARBA00023136"/>
    </source>
</evidence>
<reference evidence="9" key="1">
    <citation type="journal article" date="2014" name="Int. J. Syst. Evol. Microbiol.">
        <title>Complete genome sequence of Corynebacterium casei LMG S-19264T (=DSM 44701T), isolated from a smear-ripened cheese.</title>
        <authorList>
            <consortium name="US DOE Joint Genome Institute (JGI-PGF)"/>
            <person name="Walter F."/>
            <person name="Albersmeier A."/>
            <person name="Kalinowski J."/>
            <person name="Ruckert C."/>
        </authorList>
    </citation>
    <scope>NUCLEOTIDE SEQUENCE</scope>
    <source>
        <strain evidence="9">JCM 17820</strain>
    </source>
</reference>
<keyword evidence="8" id="KW-0407">Ion channel</keyword>
<keyword evidence="4 8" id="KW-1133">Transmembrane helix</keyword>
<evidence type="ECO:0000256" key="7">
    <source>
        <dbReference type="ARBA" id="ARBA00035585"/>
    </source>
</evidence>
<feature type="transmembrane region" description="Helical" evidence="8">
    <location>
        <begin position="36"/>
        <end position="63"/>
    </location>
</feature>
<feature type="transmembrane region" description="Helical" evidence="8">
    <location>
        <begin position="105"/>
        <end position="127"/>
    </location>
</feature>
<comment type="caution">
    <text evidence="9">The sequence shown here is derived from an EMBL/GenBank/DDBJ whole genome shotgun (WGS) entry which is preliminary data.</text>
</comment>
<keyword evidence="2 8" id="KW-1003">Cell membrane</keyword>
<dbReference type="GO" id="GO:0140114">
    <property type="term" value="P:cellular detoxification of fluoride"/>
    <property type="evidence" value="ECO:0007669"/>
    <property type="project" value="UniProtKB-UniRule"/>
</dbReference>
<evidence type="ECO:0000313" key="10">
    <source>
        <dbReference type="Proteomes" id="UP000605784"/>
    </source>
</evidence>
<evidence type="ECO:0000256" key="1">
    <source>
        <dbReference type="ARBA" id="ARBA00004651"/>
    </source>
</evidence>
<dbReference type="AlphaFoldDB" id="A0A830GP10"/>
<dbReference type="GO" id="GO:0062054">
    <property type="term" value="F:fluoride channel activity"/>
    <property type="evidence" value="ECO:0007669"/>
    <property type="project" value="UniProtKB-UniRule"/>
</dbReference>
<dbReference type="InterPro" id="IPR003691">
    <property type="entry name" value="FluC"/>
</dbReference>
<evidence type="ECO:0000256" key="3">
    <source>
        <dbReference type="ARBA" id="ARBA00022692"/>
    </source>
</evidence>
<evidence type="ECO:0000256" key="2">
    <source>
        <dbReference type="ARBA" id="ARBA00022475"/>
    </source>
</evidence>
<name>A0A830GP10_9EURY</name>
<evidence type="ECO:0000256" key="6">
    <source>
        <dbReference type="ARBA" id="ARBA00035120"/>
    </source>
</evidence>
<gene>
    <name evidence="8" type="primary">fluC</name>
    <name evidence="8" type="synonym">crcB</name>
    <name evidence="9" type="ORF">GCM10009030_29710</name>
</gene>
<dbReference type="EMBL" id="BMOU01000005">
    <property type="protein sequence ID" value="GGN98824.1"/>
    <property type="molecule type" value="Genomic_DNA"/>
</dbReference>
<keyword evidence="8" id="KW-0406">Ion transport</keyword>
<keyword evidence="5 8" id="KW-0472">Membrane</keyword>
<comment type="similarity">
    <text evidence="6 8">Belongs to the fluoride channel Fluc/FEX (TC 1.A.43) family.</text>
</comment>
<dbReference type="HAMAP" id="MF_00454">
    <property type="entry name" value="FluC"/>
    <property type="match status" value="1"/>
</dbReference>
<comment type="function">
    <text evidence="8">Fluoride-specific ion channel. Important for reducing fluoride concentration in the cell, thus reducing its toxicity.</text>
</comment>
<evidence type="ECO:0000313" key="9">
    <source>
        <dbReference type="EMBL" id="GGN98824.1"/>
    </source>
</evidence>
<sequence length="131" mass="13118">MTGPHALSRAEPLLLVALGGFVGAVMRHAISVAAPGLGAVGGAVVGTLLVNVVGSFALGVLLYEAHLADALSAETRLVVGTGFLSSFTTYSTFAVQTSGLPPTLAVGNVAANYALAFLGVVLGRLVARWVS</sequence>
<comment type="subcellular location">
    <subcellularLocation>
        <location evidence="1 8">Cell membrane</location>
        <topology evidence="1 8">Multi-pass membrane protein</topology>
    </subcellularLocation>
</comment>
<dbReference type="Proteomes" id="UP000605784">
    <property type="component" value="Unassembled WGS sequence"/>
</dbReference>
<comment type="caution">
    <text evidence="8">Lacks conserved residue(s) required for the propagation of feature annotation.</text>
</comment>
<organism evidence="9 10">
    <name type="scientific">Haloarcula pellucida</name>
    <dbReference type="NCBI Taxonomy" id="1427151"/>
    <lineage>
        <taxon>Archaea</taxon>
        <taxon>Methanobacteriati</taxon>
        <taxon>Methanobacteriota</taxon>
        <taxon>Stenosarchaea group</taxon>
        <taxon>Halobacteria</taxon>
        <taxon>Halobacteriales</taxon>
        <taxon>Haloarculaceae</taxon>
        <taxon>Haloarcula</taxon>
    </lineage>
</organism>
<proteinExistence type="inferred from homology"/>
<dbReference type="GO" id="GO:0005886">
    <property type="term" value="C:plasma membrane"/>
    <property type="evidence" value="ECO:0007669"/>
    <property type="project" value="UniProtKB-SubCell"/>
</dbReference>
<dbReference type="RefSeq" id="WP_188999576.1">
    <property type="nucleotide sequence ID" value="NZ_BMOU01000005.1"/>
</dbReference>
<comment type="catalytic activity">
    <reaction evidence="7">
        <text>fluoride(in) = fluoride(out)</text>
        <dbReference type="Rhea" id="RHEA:76159"/>
        <dbReference type="ChEBI" id="CHEBI:17051"/>
    </reaction>
    <physiologicalReaction direction="left-to-right" evidence="7">
        <dbReference type="Rhea" id="RHEA:76160"/>
    </physiologicalReaction>
</comment>
<dbReference type="Pfam" id="PF02537">
    <property type="entry name" value="CRCB"/>
    <property type="match status" value="1"/>
</dbReference>
<reference evidence="9" key="2">
    <citation type="submission" date="2020-09" db="EMBL/GenBank/DDBJ databases">
        <authorList>
            <person name="Sun Q."/>
            <person name="Ohkuma M."/>
        </authorList>
    </citation>
    <scope>NUCLEOTIDE SEQUENCE</scope>
    <source>
        <strain evidence="9">JCM 17820</strain>
    </source>
</reference>
<evidence type="ECO:0000256" key="4">
    <source>
        <dbReference type="ARBA" id="ARBA00022989"/>
    </source>
</evidence>
<keyword evidence="10" id="KW-1185">Reference proteome</keyword>
<accession>A0A830GP10</accession>
<keyword evidence="8" id="KW-0813">Transport</keyword>
<feature type="transmembrane region" description="Helical" evidence="8">
    <location>
        <begin position="12"/>
        <end position="30"/>
    </location>
</feature>
<feature type="transmembrane region" description="Helical" evidence="8">
    <location>
        <begin position="75"/>
        <end position="93"/>
    </location>
</feature>
<evidence type="ECO:0000256" key="8">
    <source>
        <dbReference type="HAMAP-Rule" id="MF_00454"/>
    </source>
</evidence>